<evidence type="ECO:0000256" key="7">
    <source>
        <dbReference type="ARBA" id="ARBA00023002"/>
    </source>
</evidence>
<evidence type="ECO:0000256" key="6">
    <source>
        <dbReference type="ARBA" id="ARBA00022840"/>
    </source>
</evidence>
<dbReference type="GO" id="GO:0005971">
    <property type="term" value="C:ribonucleoside-diphosphate reductase complex"/>
    <property type="evidence" value="ECO:0007669"/>
    <property type="project" value="TreeGrafter"/>
</dbReference>
<evidence type="ECO:0000256" key="3">
    <source>
        <dbReference type="ARBA" id="ARBA00012274"/>
    </source>
</evidence>
<evidence type="ECO:0000256" key="9">
    <source>
        <dbReference type="RuleBase" id="RU003410"/>
    </source>
</evidence>
<comment type="subunit">
    <text evidence="2">Heterodimer of a large and a small subunit.</text>
</comment>
<comment type="catalytic activity">
    <reaction evidence="9">
        <text>a 2'-deoxyribonucleoside 5'-diphosphate + [thioredoxin]-disulfide + H2O = a ribonucleoside 5'-diphosphate + [thioredoxin]-dithiol</text>
        <dbReference type="Rhea" id="RHEA:23252"/>
        <dbReference type="Rhea" id="RHEA-COMP:10698"/>
        <dbReference type="Rhea" id="RHEA-COMP:10700"/>
        <dbReference type="ChEBI" id="CHEBI:15377"/>
        <dbReference type="ChEBI" id="CHEBI:29950"/>
        <dbReference type="ChEBI" id="CHEBI:50058"/>
        <dbReference type="ChEBI" id="CHEBI:57930"/>
        <dbReference type="ChEBI" id="CHEBI:73316"/>
        <dbReference type="EC" id="1.17.4.1"/>
    </reaction>
</comment>
<organism evidence="11">
    <name type="scientific">Haptolina ericina</name>
    <dbReference type="NCBI Taxonomy" id="156174"/>
    <lineage>
        <taxon>Eukaryota</taxon>
        <taxon>Haptista</taxon>
        <taxon>Haptophyta</taxon>
        <taxon>Prymnesiophyceae</taxon>
        <taxon>Prymnesiales</taxon>
        <taxon>Prymnesiaceae</taxon>
        <taxon>Haptolina</taxon>
    </lineage>
</organism>
<dbReference type="SUPFAM" id="SSF48168">
    <property type="entry name" value="R1 subunit of ribonucleotide reductase, N-terminal domain"/>
    <property type="match status" value="1"/>
</dbReference>
<dbReference type="InterPro" id="IPR039718">
    <property type="entry name" value="Rrm1"/>
</dbReference>
<dbReference type="SUPFAM" id="SSF51998">
    <property type="entry name" value="PFL-like glycyl radical enzymes"/>
    <property type="match status" value="1"/>
</dbReference>
<dbReference type="GO" id="GO:0009263">
    <property type="term" value="P:deoxyribonucleotide biosynthetic process"/>
    <property type="evidence" value="ECO:0007669"/>
    <property type="project" value="UniProtKB-KW"/>
</dbReference>
<proteinExistence type="inferred from homology"/>
<keyword evidence="5" id="KW-0547">Nucleotide-binding</keyword>
<dbReference type="FunFam" id="3.20.70.20:FF:000010">
    <property type="entry name" value="Ribonucleoside-diphosphate reductase"/>
    <property type="match status" value="1"/>
</dbReference>
<dbReference type="PANTHER" id="PTHR11573">
    <property type="entry name" value="RIBONUCLEOSIDE-DIPHOSPHATE REDUCTASE LARGE CHAIN"/>
    <property type="match status" value="1"/>
</dbReference>
<evidence type="ECO:0000256" key="2">
    <source>
        <dbReference type="ARBA" id="ARBA00011771"/>
    </source>
</evidence>
<dbReference type="GO" id="GO:0004748">
    <property type="term" value="F:ribonucleoside-diphosphate reductase activity, thioredoxin disulfide as acceptor"/>
    <property type="evidence" value="ECO:0007669"/>
    <property type="project" value="UniProtKB-EC"/>
</dbReference>
<dbReference type="PRINTS" id="PR01183">
    <property type="entry name" value="RIBORDTASEM1"/>
</dbReference>
<dbReference type="NCBIfam" id="TIGR02506">
    <property type="entry name" value="NrdE_NrdA"/>
    <property type="match status" value="1"/>
</dbReference>
<dbReference type="AlphaFoldDB" id="A0A7S3BMR9"/>
<comment type="function">
    <text evidence="9">Provides the precursors necessary for DNA synthesis. Catalyzes the biosynthesis of deoxyribonucleotides from the corresponding ribonucleotides.</text>
</comment>
<evidence type="ECO:0000256" key="1">
    <source>
        <dbReference type="ARBA" id="ARBA00010406"/>
    </source>
</evidence>
<keyword evidence="8 9" id="KW-0215">Deoxyribonucleotide synthesis</keyword>
<dbReference type="InterPro" id="IPR000788">
    <property type="entry name" value="RNR_lg_C"/>
</dbReference>
<dbReference type="PROSITE" id="PS00089">
    <property type="entry name" value="RIBORED_LARGE"/>
    <property type="match status" value="1"/>
</dbReference>
<reference evidence="11" key="1">
    <citation type="submission" date="2021-01" db="EMBL/GenBank/DDBJ databases">
        <authorList>
            <person name="Corre E."/>
            <person name="Pelletier E."/>
            <person name="Niang G."/>
            <person name="Scheremetjew M."/>
            <person name="Finn R."/>
            <person name="Kale V."/>
            <person name="Holt S."/>
            <person name="Cochrane G."/>
            <person name="Meng A."/>
            <person name="Brown T."/>
            <person name="Cohen L."/>
        </authorList>
    </citation>
    <scope>NUCLEOTIDE SEQUENCE</scope>
    <source>
        <strain evidence="11">CCMP281</strain>
    </source>
</reference>
<evidence type="ECO:0000256" key="8">
    <source>
        <dbReference type="ARBA" id="ARBA00023116"/>
    </source>
</evidence>
<dbReference type="InterPro" id="IPR013346">
    <property type="entry name" value="NrdE_NrdA_C"/>
</dbReference>
<evidence type="ECO:0000259" key="10">
    <source>
        <dbReference type="PROSITE" id="PS00089"/>
    </source>
</evidence>
<accession>A0A7S3BMR9</accession>
<dbReference type="Pfam" id="PF02867">
    <property type="entry name" value="Ribonuc_red_lgC"/>
    <property type="match status" value="1"/>
</dbReference>
<protein>
    <recommendedName>
        <fullName evidence="3 9">Ribonucleoside-diphosphate reductase</fullName>
        <ecNumber evidence="3 9">1.17.4.1</ecNumber>
    </recommendedName>
</protein>
<evidence type="ECO:0000313" key="11">
    <source>
        <dbReference type="EMBL" id="CAE0138787.1"/>
    </source>
</evidence>
<comment type="similarity">
    <text evidence="1 9">Belongs to the ribonucleoside diphosphate reductase large chain family.</text>
</comment>
<dbReference type="GO" id="GO:0005524">
    <property type="term" value="F:ATP binding"/>
    <property type="evidence" value="ECO:0007669"/>
    <property type="project" value="UniProtKB-KW"/>
</dbReference>
<feature type="domain" description="Ribonucleotide reductase large subunit" evidence="10">
    <location>
        <begin position="483"/>
        <end position="505"/>
    </location>
</feature>
<dbReference type="InterPro" id="IPR013509">
    <property type="entry name" value="RNR_lsu_N"/>
</dbReference>
<dbReference type="EMBL" id="HBHX01058741">
    <property type="protein sequence ID" value="CAE0138787.1"/>
    <property type="molecule type" value="Transcribed_RNA"/>
</dbReference>
<dbReference type="InterPro" id="IPR008926">
    <property type="entry name" value="RNR_R1-su_N"/>
</dbReference>
<dbReference type="EC" id="1.17.4.1" evidence="3 9"/>
<dbReference type="Gene3D" id="3.20.70.20">
    <property type="match status" value="1"/>
</dbReference>
<keyword evidence="7 9" id="KW-0560">Oxidoreductase</keyword>
<dbReference type="UniPathway" id="UPA00326"/>
<evidence type="ECO:0000256" key="4">
    <source>
        <dbReference type="ARBA" id="ARBA00022533"/>
    </source>
</evidence>
<gene>
    <name evidence="11" type="ORF">HERI1096_LOCUS32424</name>
</gene>
<keyword evidence="4" id="KW-0021">Allosteric enzyme</keyword>
<sequence length="684" mass="76982">MNKMHAYVDNKTGEPAPLISDELLAIIQQNTDRLNAAIVYDRDFEYDFFGFKTLERSYLLKLDGQVVERPQHMLMRVALGIHLRDIDSAIETYHLMAERWFTHASPTMFNAGTPRPQMSSCFLLSMTSDSIEGIYGTLKRCALISKAAGGIGLSVSNIRASGSYIRGTNGTSNGLIPMLRVFNNTARFVNQGGGKRQGSFAVYLEPWHPDIFGFLDLKKNHGKEEGRARDLFYALWVPDLFMKRVEQNAEWSLFCPNECPGLFDSWGKAFEDLYEKYELEGKAKKTVKAQDLWFAVLDAQIETGTPYLLYKDAANGKSNQQNLGTIRCSNLCTEIMEYTCEDEVAVCNLASLALPRFVDSGAFDHEKLREITYIVTRNLNRVIDSNYYPIPEARNSNMRHRPVGLGVQGLADVFILLKMPFDSKEARTLNREIFETIYFAALSASCDLAAADGYYESYPGCPVSKGVLQMDMWGVTPSPRWDWAALRAKIAEHGVRNSLLVAPMPTASTAQILGNNECFEPYTSNLYSRRVLSGEFTVVNQHLLRDLMSRNLWTPEIRNQIIAHNGSVQNIPEIPSDLKLLYRTSWEIKQRALIDMAADRGAFIDQSQSFNVFVQDPNYGKLSSMHFYGWKKGLKTGMYYLRSKAAVDAIKFTVDQQALRRKSDADAADKGAADNHEACEACGS</sequence>
<dbReference type="Pfam" id="PF00317">
    <property type="entry name" value="Ribonuc_red_lgN"/>
    <property type="match status" value="1"/>
</dbReference>
<name>A0A7S3BMR9_9EUKA</name>
<evidence type="ECO:0000256" key="5">
    <source>
        <dbReference type="ARBA" id="ARBA00022741"/>
    </source>
</evidence>
<keyword evidence="6" id="KW-0067">ATP-binding</keyword>
<dbReference type="PANTHER" id="PTHR11573:SF6">
    <property type="entry name" value="RIBONUCLEOSIDE-DIPHOSPHATE REDUCTASE LARGE SUBUNIT"/>
    <property type="match status" value="1"/>
</dbReference>
<dbReference type="CDD" id="cd01679">
    <property type="entry name" value="RNR_I"/>
    <property type="match status" value="1"/>
</dbReference>